<protein>
    <submittedName>
        <fullName evidence="1">Uncharacterized protein</fullName>
    </submittedName>
</protein>
<organism evidence="1 2">
    <name type="scientific">Dipteronia sinensis</name>
    <dbReference type="NCBI Taxonomy" id="43782"/>
    <lineage>
        <taxon>Eukaryota</taxon>
        <taxon>Viridiplantae</taxon>
        <taxon>Streptophyta</taxon>
        <taxon>Embryophyta</taxon>
        <taxon>Tracheophyta</taxon>
        <taxon>Spermatophyta</taxon>
        <taxon>Magnoliopsida</taxon>
        <taxon>eudicotyledons</taxon>
        <taxon>Gunneridae</taxon>
        <taxon>Pentapetalae</taxon>
        <taxon>rosids</taxon>
        <taxon>malvids</taxon>
        <taxon>Sapindales</taxon>
        <taxon>Sapindaceae</taxon>
        <taxon>Hippocastanoideae</taxon>
        <taxon>Acereae</taxon>
        <taxon>Dipteronia</taxon>
    </lineage>
</organism>
<reference evidence="1" key="1">
    <citation type="journal article" date="2023" name="Plant J.">
        <title>Genome sequences and population genomics provide insights into the demographic history, inbreeding, and mutation load of two 'living fossil' tree species of Dipteronia.</title>
        <authorList>
            <person name="Feng Y."/>
            <person name="Comes H.P."/>
            <person name="Chen J."/>
            <person name="Zhu S."/>
            <person name="Lu R."/>
            <person name="Zhang X."/>
            <person name="Li P."/>
            <person name="Qiu J."/>
            <person name="Olsen K.M."/>
            <person name="Qiu Y."/>
        </authorList>
    </citation>
    <scope>NUCLEOTIDE SEQUENCE</scope>
    <source>
        <strain evidence="1">NBL</strain>
    </source>
</reference>
<keyword evidence="2" id="KW-1185">Reference proteome</keyword>
<evidence type="ECO:0000313" key="1">
    <source>
        <dbReference type="EMBL" id="KAK3204884.1"/>
    </source>
</evidence>
<accession>A0AAE0E3J7</accession>
<dbReference type="Proteomes" id="UP001281410">
    <property type="component" value="Unassembled WGS sequence"/>
</dbReference>
<proteinExistence type="predicted"/>
<name>A0AAE0E3J7_9ROSI</name>
<sequence length="77" mass="8712">MCPLYYSPINASKFDMLKALQASFAVAGANGSFRVEIGSISRRLRWQRLVRTDKRFISSLHVSHSFSVFEKSENEAA</sequence>
<gene>
    <name evidence="1" type="ORF">Dsin_018930</name>
</gene>
<dbReference type="AlphaFoldDB" id="A0AAE0E3J7"/>
<evidence type="ECO:0000313" key="2">
    <source>
        <dbReference type="Proteomes" id="UP001281410"/>
    </source>
</evidence>
<dbReference type="EMBL" id="JANJYJ010000006">
    <property type="protein sequence ID" value="KAK3204884.1"/>
    <property type="molecule type" value="Genomic_DNA"/>
</dbReference>
<comment type="caution">
    <text evidence="1">The sequence shown here is derived from an EMBL/GenBank/DDBJ whole genome shotgun (WGS) entry which is preliminary data.</text>
</comment>